<reference evidence="1 2" key="1">
    <citation type="submission" date="2017-10" db="EMBL/GenBank/DDBJ databases">
        <title>Bacillus sp. nov., a halophilic bacterium isolated from a Yangshapao Lake.</title>
        <authorList>
            <person name="Wang H."/>
        </authorList>
    </citation>
    <scope>NUCLEOTIDE SEQUENCE [LARGE SCALE GENOMIC DNA]</scope>
    <source>
        <strain evidence="1 2">YSP-3</strain>
    </source>
</reference>
<evidence type="ECO:0000313" key="2">
    <source>
        <dbReference type="Proteomes" id="UP000248066"/>
    </source>
</evidence>
<evidence type="ECO:0000313" key="1">
    <source>
        <dbReference type="EMBL" id="PYZ98121.1"/>
    </source>
</evidence>
<evidence type="ECO:0008006" key="3">
    <source>
        <dbReference type="Google" id="ProtNLM"/>
    </source>
</evidence>
<dbReference type="Pfam" id="PF10604">
    <property type="entry name" value="Polyketide_cyc2"/>
    <property type="match status" value="1"/>
</dbReference>
<dbReference type="InterPro" id="IPR019587">
    <property type="entry name" value="Polyketide_cyclase/dehydratase"/>
</dbReference>
<dbReference type="OrthoDB" id="1903764at2"/>
<protein>
    <recommendedName>
        <fullName evidence="3">SRPBCC family protein</fullName>
    </recommendedName>
</protein>
<proteinExistence type="predicted"/>
<dbReference type="EMBL" id="PDOF01000001">
    <property type="protein sequence ID" value="PYZ98121.1"/>
    <property type="molecule type" value="Genomic_DNA"/>
</dbReference>
<dbReference type="RefSeq" id="WP_110517875.1">
    <property type="nucleotide sequence ID" value="NZ_PDOF01000001.1"/>
</dbReference>
<dbReference type="InterPro" id="IPR023393">
    <property type="entry name" value="START-like_dom_sf"/>
</dbReference>
<sequence length="154" mass="17452">MPDLKEEVIISLNREAVFEFASNLKNSTEVLANVVEVNKLSEGPVGAGTKFEEIRQFRNRRVGAVLEVVTYNPPHSYSVKSENKGLVVTYTYSFTEEKENQTRVRFEGEVEAVSFPMKLMRPMMVKMLKKEDGDHLVSLKNTIEKQADSPHGES</sequence>
<gene>
    <name evidence="1" type="ORF">CR205_05870</name>
</gene>
<keyword evidence="2" id="KW-1185">Reference proteome</keyword>
<organism evidence="1 2">
    <name type="scientific">Alteribacter lacisalsi</name>
    <dbReference type="NCBI Taxonomy" id="2045244"/>
    <lineage>
        <taxon>Bacteria</taxon>
        <taxon>Bacillati</taxon>
        <taxon>Bacillota</taxon>
        <taxon>Bacilli</taxon>
        <taxon>Bacillales</taxon>
        <taxon>Bacillaceae</taxon>
        <taxon>Alteribacter</taxon>
    </lineage>
</organism>
<dbReference type="SUPFAM" id="SSF55961">
    <property type="entry name" value="Bet v1-like"/>
    <property type="match status" value="1"/>
</dbReference>
<dbReference type="Proteomes" id="UP000248066">
    <property type="component" value="Unassembled WGS sequence"/>
</dbReference>
<name>A0A2W0HB64_9BACI</name>
<accession>A0A2W0HB64</accession>
<dbReference type="AlphaFoldDB" id="A0A2W0HB64"/>
<comment type="caution">
    <text evidence="1">The sequence shown here is derived from an EMBL/GenBank/DDBJ whole genome shotgun (WGS) entry which is preliminary data.</text>
</comment>
<dbReference type="Gene3D" id="3.30.530.20">
    <property type="match status" value="1"/>
</dbReference>